<proteinExistence type="inferred from homology"/>
<dbReference type="Proteomes" id="UP000241462">
    <property type="component" value="Unassembled WGS sequence"/>
</dbReference>
<feature type="domain" description="tRNA (32-2'-O)-methyltransferase regulator THADA-like C-terminal TPR repeats region" evidence="6">
    <location>
        <begin position="904"/>
        <end position="1055"/>
    </location>
</feature>
<evidence type="ECO:0000259" key="5">
    <source>
        <dbReference type="Pfam" id="PF25150"/>
    </source>
</evidence>
<dbReference type="PANTHER" id="PTHR14387:SF0">
    <property type="entry name" value="DUF2428 DOMAIN-CONTAINING PROTEIN"/>
    <property type="match status" value="1"/>
</dbReference>
<reference evidence="7 8" key="1">
    <citation type="journal article" date="2018" name="Mycol. Prog.">
        <title>Coniella lustricola, a new species from submerged detritus.</title>
        <authorList>
            <person name="Raudabaugh D.B."/>
            <person name="Iturriaga T."/>
            <person name="Carver A."/>
            <person name="Mondo S."/>
            <person name="Pangilinan J."/>
            <person name="Lipzen A."/>
            <person name="He G."/>
            <person name="Amirebrahimi M."/>
            <person name="Grigoriev I.V."/>
            <person name="Miller A.N."/>
        </authorList>
    </citation>
    <scope>NUCLEOTIDE SEQUENCE [LARGE SCALE GENOMIC DNA]</scope>
    <source>
        <strain evidence="7 8">B22-T-1</strain>
    </source>
</reference>
<dbReference type="InterPro" id="IPR056843">
    <property type="entry name" value="THADA-like_TPR"/>
</dbReference>
<dbReference type="InterPro" id="IPR011989">
    <property type="entry name" value="ARM-like"/>
</dbReference>
<comment type="similarity">
    <text evidence="1">Belongs to the THADA family.</text>
</comment>
<keyword evidence="2" id="KW-0819">tRNA processing</keyword>
<evidence type="ECO:0000256" key="2">
    <source>
        <dbReference type="ARBA" id="ARBA00022694"/>
    </source>
</evidence>
<dbReference type="OrthoDB" id="73997at2759"/>
<keyword evidence="7" id="KW-0675">Receptor</keyword>
<evidence type="ECO:0000313" key="8">
    <source>
        <dbReference type="Proteomes" id="UP000241462"/>
    </source>
</evidence>
<dbReference type="InterPro" id="IPR019442">
    <property type="entry name" value="THADA/TRM732_DUF2428"/>
</dbReference>
<evidence type="ECO:0000256" key="3">
    <source>
        <dbReference type="SAM" id="Coils"/>
    </source>
</evidence>
<keyword evidence="3" id="KW-0175">Coiled coil</keyword>
<feature type="domain" description="tRNA (32-2'-O)-methyltransferase regulator THADA-like TPR repeats region" evidence="5">
    <location>
        <begin position="247"/>
        <end position="531"/>
    </location>
</feature>
<keyword evidence="8" id="KW-1185">Reference proteome</keyword>
<evidence type="ECO:0000259" key="4">
    <source>
        <dbReference type="Pfam" id="PF10350"/>
    </source>
</evidence>
<dbReference type="Pfam" id="PF10350">
    <property type="entry name" value="DUF2428"/>
    <property type="match status" value="1"/>
</dbReference>
<dbReference type="InterPro" id="IPR056842">
    <property type="entry name" value="THADA-like_TPR_C"/>
</dbReference>
<dbReference type="Pfam" id="PF26523">
    <property type="entry name" value="Trm732_C"/>
    <property type="match status" value="1"/>
</dbReference>
<evidence type="ECO:0000259" key="6">
    <source>
        <dbReference type="Pfam" id="PF25151"/>
    </source>
</evidence>
<sequence>MQSLELPPLDGPGSNANDLMAWLQEKPEEALETYAQALFENILAIASQPRSSTKDACVKLCGFTQLCLKSKHESLQLWAFKETTVTGLFDYYLEWNEKDQHRSMRLVLDLVSTLVLQNPDEAVRQSLKENFLSNLVAVIARKSSRPVVKSCMSSLTQFLTKSVFGLDDILRQYQSLFPDLAAQPSIASWHVFVTGIFKWMEFHYICPVAGKFLVTIFSALYARSSLADSSSSSSGGFNVRVLRDWLEAALTANPAILESVKNYVLAPLFKSDRRLSTALLQEWQNRSSNAESGRYTDNAALLHLAALEVGKKSSIVDDPSPEGAKQVANIVQLDREIIEHFLMHPSHEVRSFAMSLLVTSSSTTKPYSSMAFELLRLHLRSFHADPDAKFRNEILAHTKNMVKRIKGAISVLQKDISRLAMKLSKPDNKATPVNTHISQGAKQIANAGESWLRESLRAHEAFFEWYLEFLRFELVPTASYQRHITALKSLVNIVKLEGETRGLADERIQKDPQWVRTILDLVMDPFDDVRETATGLLMLFPKESVRVGSPYGAISVTLSVILSEFSSRATELASRTSRADHSDGTARSLGLLCAWQDTLDARLILLSKTLDELERKIAVAEQDLGHAVIKEPVHGTFAAVHYVWEFLSRGNYTAEELQLLVAPQNRIVTLCQRIWNVVSYVLCDDSPEGHLPEELEEMEGLDTKGLLSYSFRAAHESSNLMRTLVSNLKSSRVAGHLLPPPEVFRAVGNLAFTQLSTLRHRGAFSSVSLTFTSCCQHAEDPAVAIPENEQPLLESWYQGTLSCIQTQRSTTRRSAGVPALMTGILASNANAPSFQEVMKTLQQIAAVPAHVTETDGSNLPQVHAFNCLKEVFKSSLLSKSAESYLAECLQLATSSLRSEVWAIRNCALLLLRSLIDTLFGTTESKSSMETGWDGKTLRLSYTKYSSLPPILLSLLRSGERAMEPSTLTQSSAAESVFPALEIIRRAGPPESHREELYRYIANYLGSRQWHVREIAARTLCSFLLNEDWAIRVKALLQQALGSVNKMHGSLLAVKFFLERRLADPNANFSDVLQNLEPILRDFEISALASSETAAAYIEIRNDLWQVSKNQDIIEESSQLLTKITSLRELKGYQSAALLNNRLGINVVHCSAVSGDLATLETEVLRALDEDVDTASALLEAMPGKWDINQTPKLCELYLQLAQHTTVPDVRAIALSNLADLMDDAITRGNQHHLPSPQALASLQNSFADSISPTLANAILLVSGPTMAIHTRTHHGQFSFFTFEQRLRAWGAALADALHDTNTFDMRMAAARAAKSFAAALRSAVGSDAAYIPFLLALYVALVDDEEEVRDVGAAACSFVLADNDSNNNTAPQPLVAVDAADALLAWMQRHYGQTNEFRAYVACRLVGDPLVTIDISVQDLSAWTTPEAQFTKALHVDESLFAIEEQNLFIDEVREADRWAHVFAKLPWDYDEGVAADGTPTKVLMIDSTLAATKEWAETALKVLAGQIADDDGPLGWTSNPGAFALCYRVLVCGRTLSELLGADGQVLAALLRQIRDVGPGTRLHGLLLSTLD</sequence>
<protein>
    <submittedName>
        <fullName evidence="7">Putative death-receptor fusion protein-domain-containing protein</fullName>
    </submittedName>
</protein>
<feature type="domain" description="DUF2428" evidence="4">
    <location>
        <begin position="664"/>
        <end position="902"/>
    </location>
</feature>
<evidence type="ECO:0000313" key="7">
    <source>
        <dbReference type="EMBL" id="PSR75256.1"/>
    </source>
</evidence>
<gene>
    <name evidence="7" type="ORF">BD289DRAFT_379459</name>
</gene>
<dbReference type="SUPFAM" id="SSF48371">
    <property type="entry name" value="ARM repeat"/>
    <property type="match status" value="2"/>
</dbReference>
<dbReference type="InterPro" id="IPR051954">
    <property type="entry name" value="tRNA_methyltransferase_THADA"/>
</dbReference>
<dbReference type="GO" id="GO:0030488">
    <property type="term" value="P:tRNA methylation"/>
    <property type="evidence" value="ECO:0007669"/>
    <property type="project" value="TreeGrafter"/>
</dbReference>
<dbReference type="GO" id="GO:0005829">
    <property type="term" value="C:cytosol"/>
    <property type="evidence" value="ECO:0007669"/>
    <property type="project" value="TreeGrafter"/>
</dbReference>
<evidence type="ECO:0000256" key="1">
    <source>
        <dbReference type="ARBA" id="ARBA00010409"/>
    </source>
</evidence>
<dbReference type="InterPro" id="IPR016024">
    <property type="entry name" value="ARM-type_fold"/>
</dbReference>
<accession>A0A2T2ZSM4</accession>
<name>A0A2T2ZSM4_9PEZI</name>
<dbReference type="Gene3D" id="1.25.10.10">
    <property type="entry name" value="Leucine-rich Repeat Variant"/>
    <property type="match status" value="1"/>
</dbReference>
<organism evidence="7 8">
    <name type="scientific">Coniella lustricola</name>
    <dbReference type="NCBI Taxonomy" id="2025994"/>
    <lineage>
        <taxon>Eukaryota</taxon>
        <taxon>Fungi</taxon>
        <taxon>Dikarya</taxon>
        <taxon>Ascomycota</taxon>
        <taxon>Pezizomycotina</taxon>
        <taxon>Sordariomycetes</taxon>
        <taxon>Sordariomycetidae</taxon>
        <taxon>Diaporthales</taxon>
        <taxon>Schizoparmaceae</taxon>
        <taxon>Coniella</taxon>
    </lineage>
</organism>
<dbReference type="PANTHER" id="PTHR14387">
    <property type="entry name" value="THADA/DEATH RECEPTOR INTERACTING PROTEIN"/>
    <property type="match status" value="1"/>
</dbReference>
<dbReference type="EMBL" id="KZ678780">
    <property type="protein sequence ID" value="PSR75256.1"/>
    <property type="molecule type" value="Genomic_DNA"/>
</dbReference>
<dbReference type="FunCoup" id="A0A2T2ZSM4">
    <property type="interactions" value="25"/>
</dbReference>
<feature type="coiled-coil region" evidence="3">
    <location>
        <begin position="596"/>
        <end position="630"/>
    </location>
</feature>
<dbReference type="Pfam" id="PF25151">
    <property type="entry name" value="TPR_Trm732_C"/>
    <property type="match status" value="1"/>
</dbReference>
<dbReference type="STRING" id="2025994.A0A2T2ZSM4"/>
<dbReference type="InParanoid" id="A0A2T2ZSM4"/>
<dbReference type="Pfam" id="PF25150">
    <property type="entry name" value="TPR_Trm732"/>
    <property type="match status" value="1"/>
</dbReference>